<gene>
    <name evidence="2" type="ORF">ACFP73_06645</name>
</gene>
<sequence length="82" mass="8348">MSDQSVTDTAVADAAAQSAVDQPAAAETVQPATTETAGEKIYSEVELVAEQLKKLVAAAGTSAHLVIDELIDAAIKIVNPGK</sequence>
<proteinExistence type="predicted"/>
<comment type="caution">
    <text evidence="2">The sequence shown here is derived from an EMBL/GenBank/DDBJ whole genome shotgun (WGS) entry which is preliminary data.</text>
</comment>
<evidence type="ECO:0000313" key="2">
    <source>
        <dbReference type="EMBL" id="MFC6361782.1"/>
    </source>
</evidence>
<dbReference type="EMBL" id="JBHSUC010000005">
    <property type="protein sequence ID" value="MFC6361782.1"/>
    <property type="molecule type" value="Genomic_DNA"/>
</dbReference>
<accession>A0ABW1VQ33</accession>
<keyword evidence="3" id="KW-1185">Reference proteome</keyword>
<reference evidence="3" key="1">
    <citation type="journal article" date="2019" name="Int. J. Syst. Evol. Microbiol.">
        <title>The Global Catalogue of Microorganisms (GCM) 10K type strain sequencing project: providing services to taxonomists for standard genome sequencing and annotation.</title>
        <authorList>
            <consortium name="The Broad Institute Genomics Platform"/>
            <consortium name="The Broad Institute Genome Sequencing Center for Infectious Disease"/>
            <person name="Wu L."/>
            <person name="Ma J."/>
        </authorList>
    </citation>
    <scope>NUCLEOTIDE SEQUENCE [LARGE SCALE GENOMIC DNA]</scope>
    <source>
        <strain evidence="3">CGMCC 4.1530</strain>
    </source>
</reference>
<protein>
    <submittedName>
        <fullName evidence="2">Uncharacterized protein</fullName>
    </submittedName>
</protein>
<dbReference type="Proteomes" id="UP001596215">
    <property type="component" value="Unassembled WGS sequence"/>
</dbReference>
<dbReference type="RefSeq" id="WP_343878277.1">
    <property type="nucleotide sequence ID" value="NZ_BAAAFW010000095.1"/>
</dbReference>
<evidence type="ECO:0000313" key="3">
    <source>
        <dbReference type="Proteomes" id="UP001596215"/>
    </source>
</evidence>
<feature type="region of interest" description="Disordered" evidence="1">
    <location>
        <begin position="1"/>
        <end position="36"/>
    </location>
</feature>
<evidence type="ECO:0000256" key="1">
    <source>
        <dbReference type="SAM" id="MobiDB-lite"/>
    </source>
</evidence>
<name>A0ABW1VQ33_9GAMM</name>
<organism evidence="2 3">
    <name type="scientific">Tatumella punctata</name>
    <dbReference type="NCBI Taxonomy" id="399969"/>
    <lineage>
        <taxon>Bacteria</taxon>
        <taxon>Pseudomonadati</taxon>
        <taxon>Pseudomonadota</taxon>
        <taxon>Gammaproteobacteria</taxon>
        <taxon>Enterobacterales</taxon>
        <taxon>Erwiniaceae</taxon>
        <taxon>Tatumella</taxon>
    </lineage>
</organism>
<feature type="compositionally biased region" description="Low complexity" evidence="1">
    <location>
        <begin position="1"/>
        <end position="26"/>
    </location>
</feature>